<reference evidence="1" key="2">
    <citation type="journal article" date="2015" name="Data Brief">
        <title>Shoot transcriptome of the giant reed, Arundo donax.</title>
        <authorList>
            <person name="Barrero R.A."/>
            <person name="Guerrero F.D."/>
            <person name="Moolhuijzen P."/>
            <person name="Goolsby J.A."/>
            <person name="Tidwell J."/>
            <person name="Bellgard S.E."/>
            <person name="Bellgard M.I."/>
        </authorList>
    </citation>
    <scope>NUCLEOTIDE SEQUENCE</scope>
    <source>
        <tissue evidence="1">Shoot tissue taken approximately 20 cm above the soil surface</tissue>
    </source>
</reference>
<sequence>MQILKCEKVAKVYKIAQPSW</sequence>
<proteinExistence type="predicted"/>
<reference evidence="1" key="1">
    <citation type="submission" date="2014-09" db="EMBL/GenBank/DDBJ databases">
        <authorList>
            <person name="Magalhaes I.L.F."/>
            <person name="Oliveira U."/>
            <person name="Santos F.R."/>
            <person name="Vidigal T.H.D.A."/>
            <person name="Brescovit A.D."/>
            <person name="Santos A.J."/>
        </authorList>
    </citation>
    <scope>NUCLEOTIDE SEQUENCE</scope>
    <source>
        <tissue evidence="1">Shoot tissue taken approximately 20 cm above the soil surface</tissue>
    </source>
</reference>
<protein>
    <submittedName>
        <fullName evidence="1">Uncharacterized protein</fullName>
    </submittedName>
</protein>
<dbReference type="EMBL" id="GBRH01282646">
    <property type="protein sequence ID" value="JAD15249.1"/>
    <property type="molecule type" value="Transcribed_RNA"/>
</dbReference>
<name>A0A0A8XNS6_ARUDO</name>
<accession>A0A0A8XNS6</accession>
<organism evidence="1">
    <name type="scientific">Arundo donax</name>
    <name type="common">Giant reed</name>
    <name type="synonym">Donax arundinaceus</name>
    <dbReference type="NCBI Taxonomy" id="35708"/>
    <lineage>
        <taxon>Eukaryota</taxon>
        <taxon>Viridiplantae</taxon>
        <taxon>Streptophyta</taxon>
        <taxon>Embryophyta</taxon>
        <taxon>Tracheophyta</taxon>
        <taxon>Spermatophyta</taxon>
        <taxon>Magnoliopsida</taxon>
        <taxon>Liliopsida</taxon>
        <taxon>Poales</taxon>
        <taxon>Poaceae</taxon>
        <taxon>PACMAD clade</taxon>
        <taxon>Arundinoideae</taxon>
        <taxon>Arundineae</taxon>
        <taxon>Arundo</taxon>
    </lineage>
</organism>
<dbReference type="AlphaFoldDB" id="A0A0A8XNS6"/>
<evidence type="ECO:0000313" key="1">
    <source>
        <dbReference type="EMBL" id="JAD15249.1"/>
    </source>
</evidence>